<comment type="caution">
    <text evidence="1">The sequence shown here is derived from an EMBL/GenBank/DDBJ whole genome shotgun (WGS) entry which is preliminary data.</text>
</comment>
<dbReference type="Proteomes" id="UP000604661">
    <property type="component" value="Unassembled WGS sequence"/>
</dbReference>
<keyword evidence="2" id="KW-1185">Reference proteome</keyword>
<evidence type="ECO:0000313" key="1">
    <source>
        <dbReference type="EMBL" id="MBD2560710.1"/>
    </source>
</evidence>
<evidence type="ECO:0008006" key="3">
    <source>
        <dbReference type="Google" id="ProtNLM"/>
    </source>
</evidence>
<protein>
    <recommendedName>
        <fullName evidence="3">GIY-YIG domain-containing protein</fullName>
    </recommendedName>
</protein>
<dbReference type="RefSeq" id="WP_190901010.1">
    <property type="nucleotide sequence ID" value="NZ_JACJTE010000006.1"/>
</dbReference>
<accession>A0ABR8EVR6</accession>
<evidence type="ECO:0000313" key="2">
    <source>
        <dbReference type="Proteomes" id="UP000604661"/>
    </source>
</evidence>
<proteinExistence type="predicted"/>
<reference evidence="1 2" key="1">
    <citation type="journal article" date="2020" name="ISME J.">
        <title>Comparative genomics reveals insights into cyanobacterial evolution and habitat adaptation.</title>
        <authorList>
            <person name="Chen M.Y."/>
            <person name="Teng W.K."/>
            <person name="Zhao L."/>
            <person name="Hu C.X."/>
            <person name="Zhou Y.K."/>
            <person name="Han B.P."/>
            <person name="Song L.R."/>
            <person name="Shu W.S."/>
        </authorList>
    </citation>
    <scope>NUCLEOTIDE SEQUENCE [LARGE SCALE GENOMIC DNA]</scope>
    <source>
        <strain evidence="1 2">FACHB-391</strain>
    </source>
</reference>
<organism evidence="1 2">
    <name type="scientific">Nostoc linckia FACHB-391</name>
    <dbReference type="NCBI Taxonomy" id="2692906"/>
    <lineage>
        <taxon>Bacteria</taxon>
        <taxon>Bacillati</taxon>
        <taxon>Cyanobacteriota</taxon>
        <taxon>Cyanophyceae</taxon>
        <taxon>Nostocales</taxon>
        <taxon>Nostocaceae</taxon>
        <taxon>Nostoc</taxon>
    </lineage>
</organism>
<gene>
    <name evidence="1" type="ORF">H6G95_08795</name>
</gene>
<sequence>MLQVEQIFSWSSWQPLNGCWRGSLIPNLPGLYRMRRVNRDDLDYIGQTGEGTMTLKKRLGMLRGVYKEEMPYRAPHTAAPALWALRHSSNCEFEVSVLPVQGTTRWRKGLEALAISLYRQKYSQSPTVNFGRMPVGYRMSTSNDFKLVQTGKRRRGGLISELEQSHLPGISPKGELQKDLQSNHWCDHQWSDWVPLTKAGLTSLANNSSGLYRIRGSNQLELLYIGQGIIKARLADHLCKAQNPETEQEHIFANSGTLECSWAINHLWITHQRLELENDLIAAHILFAEKVPDAQFLR</sequence>
<name>A0ABR8EVR6_NOSLI</name>
<dbReference type="EMBL" id="JACJTE010000006">
    <property type="protein sequence ID" value="MBD2560710.1"/>
    <property type="molecule type" value="Genomic_DNA"/>
</dbReference>